<dbReference type="RefSeq" id="WP_071312036.1">
    <property type="nucleotide sequence ID" value="NZ_MLQQ01000001.1"/>
</dbReference>
<feature type="transmembrane region" description="Helical" evidence="5">
    <location>
        <begin position="55"/>
        <end position="72"/>
    </location>
</feature>
<evidence type="ECO:0000256" key="1">
    <source>
        <dbReference type="ARBA" id="ARBA00004141"/>
    </source>
</evidence>
<gene>
    <name evidence="7" type="ORF">BKP35_03800</name>
</gene>
<dbReference type="PANTHER" id="PTHR33507:SF3">
    <property type="entry name" value="INNER MEMBRANE PROTEIN YBBJ"/>
    <property type="match status" value="1"/>
</dbReference>
<keyword evidence="4 5" id="KW-0472">Membrane</keyword>
<dbReference type="Gene3D" id="2.40.50.140">
    <property type="entry name" value="Nucleic acid-binding proteins"/>
    <property type="match status" value="1"/>
</dbReference>
<keyword evidence="2 5" id="KW-0812">Transmembrane</keyword>
<evidence type="ECO:0000256" key="4">
    <source>
        <dbReference type="ARBA" id="ARBA00023136"/>
    </source>
</evidence>
<dbReference type="AlphaFoldDB" id="A0A1S2LUA9"/>
<protein>
    <recommendedName>
        <fullName evidence="6">NfeD-like C-terminal domain-containing protein</fullName>
    </recommendedName>
</protein>
<name>A0A1S2LUA9_9BACI</name>
<dbReference type="SUPFAM" id="SSF141322">
    <property type="entry name" value="NfeD domain-like"/>
    <property type="match status" value="1"/>
</dbReference>
<feature type="transmembrane region" description="Helical" evidence="5">
    <location>
        <begin position="32"/>
        <end position="49"/>
    </location>
</feature>
<dbReference type="InterPro" id="IPR012340">
    <property type="entry name" value="NA-bd_OB-fold"/>
</dbReference>
<dbReference type="OrthoDB" id="9806253at2"/>
<feature type="transmembrane region" description="Helical" evidence="5">
    <location>
        <begin position="79"/>
        <end position="96"/>
    </location>
</feature>
<proteinExistence type="predicted"/>
<comment type="subcellular location">
    <subcellularLocation>
        <location evidence="1">Membrane</location>
        <topology evidence="1">Multi-pass membrane protein</topology>
    </subcellularLocation>
</comment>
<keyword evidence="8" id="KW-1185">Reference proteome</keyword>
<dbReference type="InterPro" id="IPR052165">
    <property type="entry name" value="Membrane_assoc_protease"/>
</dbReference>
<reference evidence="7 8" key="1">
    <citation type="submission" date="2016-10" db="EMBL/GenBank/DDBJ databases">
        <title>Draft genome sequences of four alkaliphilic bacteria belonging to the Anaerobacillus genus.</title>
        <authorList>
            <person name="Bassil N.M."/>
            <person name="Lloyd J.R."/>
        </authorList>
    </citation>
    <scope>NUCLEOTIDE SEQUENCE [LARGE SCALE GENOMIC DNA]</scope>
    <source>
        <strain evidence="7 8">DSM 15340</strain>
    </source>
</reference>
<evidence type="ECO:0000313" key="7">
    <source>
        <dbReference type="EMBL" id="OIJ16111.1"/>
    </source>
</evidence>
<dbReference type="PANTHER" id="PTHR33507">
    <property type="entry name" value="INNER MEMBRANE PROTEIN YBBJ"/>
    <property type="match status" value="1"/>
</dbReference>
<dbReference type="Pfam" id="PF01957">
    <property type="entry name" value="NfeD"/>
    <property type="match status" value="1"/>
</dbReference>
<keyword evidence="3 5" id="KW-1133">Transmembrane helix</keyword>
<evidence type="ECO:0000256" key="2">
    <source>
        <dbReference type="ARBA" id="ARBA00022692"/>
    </source>
</evidence>
<evidence type="ECO:0000313" key="8">
    <source>
        <dbReference type="Proteomes" id="UP000180098"/>
    </source>
</evidence>
<evidence type="ECO:0000256" key="3">
    <source>
        <dbReference type="ARBA" id="ARBA00022989"/>
    </source>
</evidence>
<feature type="transmembrane region" description="Helical" evidence="5">
    <location>
        <begin position="6"/>
        <end position="27"/>
    </location>
</feature>
<accession>A0A1S2LUA9</accession>
<dbReference type="GO" id="GO:0005886">
    <property type="term" value="C:plasma membrane"/>
    <property type="evidence" value="ECO:0007669"/>
    <property type="project" value="TreeGrafter"/>
</dbReference>
<feature type="domain" description="NfeD-like C-terminal" evidence="6">
    <location>
        <begin position="154"/>
        <end position="209"/>
    </location>
</feature>
<evidence type="ECO:0000256" key="5">
    <source>
        <dbReference type="SAM" id="Phobius"/>
    </source>
</evidence>
<dbReference type="Proteomes" id="UP000180098">
    <property type="component" value="Unassembled WGS sequence"/>
</dbReference>
<dbReference type="InterPro" id="IPR002810">
    <property type="entry name" value="NfeD-like_C"/>
</dbReference>
<organism evidence="7 8">
    <name type="scientific">Anaerobacillus arseniciselenatis</name>
    <dbReference type="NCBI Taxonomy" id="85682"/>
    <lineage>
        <taxon>Bacteria</taxon>
        <taxon>Bacillati</taxon>
        <taxon>Bacillota</taxon>
        <taxon>Bacilli</taxon>
        <taxon>Bacillales</taxon>
        <taxon>Bacillaceae</taxon>
        <taxon>Anaerobacillus</taxon>
    </lineage>
</organism>
<feature type="transmembrane region" description="Helical" evidence="5">
    <location>
        <begin position="102"/>
        <end position="125"/>
    </location>
</feature>
<sequence length="213" mass="22993">MEVLNIASVGFFVVLLGSLFLFGELLVKVKGIFAIIGIGIMATYFSFHITPGSGMGVWVALLYIIGIVLLVIDGKFVSDGTLAALGILMMILGIAIPTPNIIYGFLVSMALLLGAGASTLFIKVFPPRNLWSKMTLKDRLTGDLGYNSLNESYKELIGKEVVTTTPFRPIGTIKYEGKYYSATSDSQWLDAGTKVKVVAVDGTRIVVKKEEEG</sequence>
<comment type="caution">
    <text evidence="7">The sequence shown here is derived from an EMBL/GenBank/DDBJ whole genome shotgun (WGS) entry which is preliminary data.</text>
</comment>
<dbReference type="EMBL" id="MLQQ01000001">
    <property type="protein sequence ID" value="OIJ16111.1"/>
    <property type="molecule type" value="Genomic_DNA"/>
</dbReference>
<evidence type="ECO:0000259" key="6">
    <source>
        <dbReference type="Pfam" id="PF01957"/>
    </source>
</evidence>